<accession>A0A8B7N1D6</accession>
<evidence type="ECO:0000313" key="2">
    <source>
        <dbReference type="Proteomes" id="UP000694843"/>
    </source>
</evidence>
<keyword evidence="1" id="KW-0812">Transmembrane</keyword>
<sequence>MAAHCCKKRTCCLALGVFALIGAVSNSIRSILTLANWDWSLATNDDEKYVLKFLFRCHVASAILCLCLIVASSVYIYAVDQDRPRLMIPFLTWIILAVFVVLILVVVSFITRPMSPLAALLAIAATIKGLLCWLVYTHMKETMEATAGDGPMPMVEELA</sequence>
<feature type="transmembrane region" description="Helical" evidence="1">
    <location>
        <begin position="53"/>
        <end position="78"/>
    </location>
</feature>
<keyword evidence="2" id="KW-1185">Reference proteome</keyword>
<organism evidence="2 3">
    <name type="scientific">Hyalella azteca</name>
    <name type="common">Amphipod</name>
    <dbReference type="NCBI Taxonomy" id="294128"/>
    <lineage>
        <taxon>Eukaryota</taxon>
        <taxon>Metazoa</taxon>
        <taxon>Ecdysozoa</taxon>
        <taxon>Arthropoda</taxon>
        <taxon>Crustacea</taxon>
        <taxon>Multicrustacea</taxon>
        <taxon>Malacostraca</taxon>
        <taxon>Eumalacostraca</taxon>
        <taxon>Peracarida</taxon>
        <taxon>Amphipoda</taxon>
        <taxon>Senticaudata</taxon>
        <taxon>Talitrida</taxon>
        <taxon>Talitroidea</taxon>
        <taxon>Hyalellidae</taxon>
        <taxon>Hyalella</taxon>
    </lineage>
</organism>
<proteinExistence type="predicted"/>
<dbReference type="KEGG" id="hazt:108665416"/>
<dbReference type="GeneID" id="108665416"/>
<feature type="transmembrane region" description="Helical" evidence="1">
    <location>
        <begin position="90"/>
        <end position="111"/>
    </location>
</feature>
<feature type="transmembrane region" description="Helical" evidence="1">
    <location>
        <begin position="117"/>
        <end position="136"/>
    </location>
</feature>
<reference evidence="3" key="1">
    <citation type="submission" date="2025-08" db="UniProtKB">
        <authorList>
            <consortium name="RefSeq"/>
        </authorList>
    </citation>
    <scope>IDENTIFICATION</scope>
    <source>
        <tissue evidence="3">Whole organism</tissue>
    </source>
</reference>
<dbReference type="RefSeq" id="XP_018007652.1">
    <property type="nucleotide sequence ID" value="XM_018152163.2"/>
</dbReference>
<keyword evidence="1" id="KW-1133">Transmembrane helix</keyword>
<dbReference type="AlphaFoldDB" id="A0A8B7N1D6"/>
<name>A0A8B7N1D6_HYAAZ</name>
<dbReference type="Proteomes" id="UP000694843">
    <property type="component" value="Unplaced"/>
</dbReference>
<gene>
    <name evidence="3" type="primary">LOC108665416</name>
</gene>
<keyword evidence="1" id="KW-0472">Membrane</keyword>
<evidence type="ECO:0000313" key="3">
    <source>
        <dbReference type="RefSeq" id="XP_018007652.1"/>
    </source>
</evidence>
<evidence type="ECO:0000256" key="1">
    <source>
        <dbReference type="SAM" id="Phobius"/>
    </source>
</evidence>
<protein>
    <submittedName>
        <fullName evidence="3">Uncharacterized protein LOC108665416</fullName>
    </submittedName>
</protein>